<proteinExistence type="predicted"/>
<dbReference type="EMBL" id="RJUR01000015">
    <property type="protein sequence ID" value="ROQ47924.1"/>
    <property type="molecule type" value="Genomic_DNA"/>
</dbReference>
<reference evidence="1 2" key="1">
    <citation type="submission" date="2018-11" db="EMBL/GenBank/DDBJ databases">
        <title>Genomic analyses of the natural microbiome of Caenorhabditis elegans.</title>
        <authorList>
            <person name="Samuel B."/>
        </authorList>
    </citation>
    <scope>NUCLEOTIDE SEQUENCE [LARGE SCALE GENOMIC DNA]</scope>
    <source>
        <strain evidence="1 2">BIGb0473</strain>
    </source>
</reference>
<dbReference type="AlphaFoldDB" id="A0A9X8EEH9"/>
<gene>
    <name evidence="1" type="ORF">EDF85_3652</name>
</gene>
<accession>A0A9X8EEH9</accession>
<organism evidence="1 2">
    <name type="scientific">Pseudomonas putida</name>
    <name type="common">Arthrobacter siderocapsulatus</name>
    <dbReference type="NCBI Taxonomy" id="303"/>
    <lineage>
        <taxon>Bacteria</taxon>
        <taxon>Pseudomonadati</taxon>
        <taxon>Pseudomonadota</taxon>
        <taxon>Gammaproteobacteria</taxon>
        <taxon>Pseudomonadales</taxon>
        <taxon>Pseudomonadaceae</taxon>
        <taxon>Pseudomonas</taxon>
    </lineage>
</organism>
<name>A0A9X8EEH9_PSEPU</name>
<evidence type="ECO:0000313" key="1">
    <source>
        <dbReference type="EMBL" id="ROQ47924.1"/>
    </source>
</evidence>
<protein>
    <submittedName>
        <fullName evidence="1">Uncharacterized protein</fullName>
    </submittedName>
</protein>
<dbReference type="Proteomes" id="UP000269115">
    <property type="component" value="Unassembled WGS sequence"/>
</dbReference>
<dbReference type="RefSeq" id="WP_058541565.1">
    <property type="nucleotide sequence ID" value="NZ_LKGZ01000045.1"/>
</dbReference>
<sequence>MDNSTVFPCAEKSAEFFSNLEVPDLQHSPLSMRGLLASEGLDDEAGEVALMTSEGPTILTFADKLSADKRQMAKDATLFAEMVANTSGSIQEQPLQWLAAYREAMLHAGWFMTSSDRQSYNTSKRDITMDSVVLEIVASVAGGNAAAMIPLVSRALDKLKGDEDMITLFNNNSTGASKDSCRILPCLETDNGEAVTLFIGLEYNKRTDKGGALFWKWDNETMDITQVATMVNWNERVYQRNKDDIHDYMGISSDNFFRKIKKK</sequence>
<comment type="caution">
    <text evidence="1">The sequence shown here is derived from an EMBL/GenBank/DDBJ whole genome shotgun (WGS) entry which is preliminary data.</text>
</comment>
<evidence type="ECO:0000313" key="2">
    <source>
        <dbReference type="Proteomes" id="UP000269115"/>
    </source>
</evidence>